<feature type="transmembrane region" description="Helical" evidence="1">
    <location>
        <begin position="176"/>
        <end position="195"/>
    </location>
</feature>
<evidence type="ECO:0000256" key="1">
    <source>
        <dbReference type="SAM" id="Phobius"/>
    </source>
</evidence>
<feature type="transmembrane region" description="Helical" evidence="1">
    <location>
        <begin position="215"/>
        <end position="234"/>
    </location>
</feature>
<feature type="transmembrane region" description="Helical" evidence="1">
    <location>
        <begin position="406"/>
        <end position="425"/>
    </location>
</feature>
<feature type="transmembrane region" description="Helical" evidence="1">
    <location>
        <begin position="43"/>
        <end position="62"/>
    </location>
</feature>
<reference evidence="2 3" key="1">
    <citation type="submission" date="2024-04" db="EMBL/GenBank/DDBJ databases">
        <title>Flavobacterium sp. DGU41 16S ribosomal RNA gene Genome sequencing and assembly.</title>
        <authorList>
            <person name="Park S."/>
        </authorList>
    </citation>
    <scope>NUCLEOTIDE SEQUENCE [LARGE SCALE GENOMIC DNA]</scope>
    <source>
        <strain evidence="2 3">DGU41</strain>
    </source>
</reference>
<feature type="transmembrane region" description="Helical" evidence="1">
    <location>
        <begin position="254"/>
        <end position="276"/>
    </location>
</feature>
<protein>
    <submittedName>
        <fullName evidence="2">Uncharacterized protein</fullName>
    </submittedName>
</protein>
<keyword evidence="3" id="KW-1185">Reference proteome</keyword>
<feature type="transmembrane region" description="Helical" evidence="1">
    <location>
        <begin position="348"/>
        <end position="370"/>
    </location>
</feature>
<evidence type="ECO:0000313" key="3">
    <source>
        <dbReference type="Proteomes" id="UP001393056"/>
    </source>
</evidence>
<feature type="transmembrane region" description="Helical" evidence="1">
    <location>
        <begin position="6"/>
        <end position="22"/>
    </location>
</feature>
<keyword evidence="1" id="KW-1133">Transmembrane helix</keyword>
<dbReference type="EMBL" id="JBBYHT010000001">
    <property type="protein sequence ID" value="MEL1246488.1"/>
    <property type="molecule type" value="Genomic_DNA"/>
</dbReference>
<keyword evidence="1" id="KW-0812">Transmembrane</keyword>
<gene>
    <name evidence="2" type="ORF">AAEO58_00365</name>
</gene>
<feature type="transmembrane region" description="Helical" evidence="1">
    <location>
        <begin position="322"/>
        <end position="342"/>
    </location>
</feature>
<name>A0ABU9I3F7_9FLAO</name>
<dbReference type="Proteomes" id="UP001393056">
    <property type="component" value="Unassembled WGS sequence"/>
</dbReference>
<feature type="transmembrane region" description="Helical" evidence="1">
    <location>
        <begin position="82"/>
        <end position="99"/>
    </location>
</feature>
<feature type="transmembrane region" description="Helical" evidence="1">
    <location>
        <begin position="382"/>
        <end position="400"/>
    </location>
</feature>
<keyword evidence="1" id="KW-0472">Membrane</keyword>
<sequence>MVLDNVFFLCVAIVLIEIFNEFRINNYGRILDRFFYLFNVRNIFNTIKISSFLSFLIIIFFKDVPCFKDIYFIIKKLGILELNYIPAIAFTLLIIVFRYERLKTEFGYSYTTNSSIVVNLKYIVFRLVSFVFVFYVFKYVFIGIYQLDTYFLENKMSLFDWYNIELINKSLLFKKGVYFSFVIVTSFFFLINNGFLKINSSYGEEKNIKIDFIKYLFVSFVLCIGLFLSIYSILNAFYSINNSSFKDFISYDNIFGILPIRFASIIILYSFLIYFYKNVLEEKIVYFIVICFIPLKLKENYSKRSIFYNPYSIIDFNDRETLYFSQISFYIINIAISEIAYINNIKSVYFSLLNIIILFIIDDFTIINSYSRGFSDTMKWHVIRIFSANLLMFISSIILLSGSELYILLIIYLSFSIFLSFIYFSNFDKVIRGIRNEKKYISKW</sequence>
<comment type="caution">
    <text evidence="2">The sequence shown here is derived from an EMBL/GenBank/DDBJ whole genome shotgun (WGS) entry which is preliminary data.</text>
</comment>
<dbReference type="RefSeq" id="WP_341681017.1">
    <property type="nucleotide sequence ID" value="NZ_JBBYHT010000001.1"/>
</dbReference>
<proteinExistence type="predicted"/>
<accession>A0ABU9I3F7</accession>
<organism evidence="2 3">
    <name type="scientific">Flavobacterium helocola</name>
    <dbReference type="NCBI Taxonomy" id="3139139"/>
    <lineage>
        <taxon>Bacteria</taxon>
        <taxon>Pseudomonadati</taxon>
        <taxon>Bacteroidota</taxon>
        <taxon>Flavobacteriia</taxon>
        <taxon>Flavobacteriales</taxon>
        <taxon>Flavobacteriaceae</taxon>
        <taxon>Flavobacterium</taxon>
    </lineage>
</organism>
<feature type="transmembrane region" description="Helical" evidence="1">
    <location>
        <begin position="120"/>
        <end position="147"/>
    </location>
</feature>
<evidence type="ECO:0000313" key="2">
    <source>
        <dbReference type="EMBL" id="MEL1246488.1"/>
    </source>
</evidence>